<evidence type="ECO:0000256" key="1">
    <source>
        <dbReference type="SAM" id="MobiDB-lite"/>
    </source>
</evidence>
<feature type="region of interest" description="Disordered" evidence="1">
    <location>
        <begin position="82"/>
        <end position="124"/>
    </location>
</feature>
<dbReference type="CDD" id="cd00093">
    <property type="entry name" value="HTH_XRE"/>
    <property type="match status" value="1"/>
</dbReference>
<gene>
    <name evidence="2" type="ORF">DMP10_06500</name>
</gene>
<protein>
    <submittedName>
        <fullName evidence="2">Uncharacterized protein</fullName>
    </submittedName>
</protein>
<accession>A0A3N0ATD9</accession>
<proteinExistence type="predicted"/>
<evidence type="ECO:0000313" key="2">
    <source>
        <dbReference type="EMBL" id="RNL37908.1"/>
    </source>
</evidence>
<dbReference type="SUPFAM" id="SSF47413">
    <property type="entry name" value="lambda repressor-like DNA-binding domains"/>
    <property type="match status" value="1"/>
</dbReference>
<dbReference type="InterPro" id="IPR010982">
    <property type="entry name" value="Lambda_DNA-bd_dom_sf"/>
</dbReference>
<dbReference type="EMBL" id="QICA01000009">
    <property type="protein sequence ID" value="RNL37908.1"/>
    <property type="molecule type" value="Genomic_DNA"/>
</dbReference>
<dbReference type="GO" id="GO:0003677">
    <property type="term" value="F:DNA binding"/>
    <property type="evidence" value="ECO:0007669"/>
    <property type="project" value="InterPro"/>
</dbReference>
<keyword evidence="3" id="KW-1185">Reference proteome</keyword>
<sequence length="124" mass="13470">MRTIDLLKNLIEKSPNWTQNKVGNEIGVSSQNMSNRMNLKGAPKTDFVAKVLDALGYRLVVVPKGSNLPQGSIVIDPCAEDACAEGDKPADAPKSPMKPANWTEPDGAATHRRDWTDKYYGGGE</sequence>
<name>A0A3N0ATD9_9ACTN</name>
<comment type="caution">
    <text evidence="2">The sequence shown here is derived from an EMBL/GenBank/DDBJ whole genome shotgun (WGS) entry which is preliminary data.</text>
</comment>
<reference evidence="2 3" key="1">
    <citation type="journal article" date="2019" name="Microbiol. Resour. Announc.">
        <title>Draft Genome Sequences of Type Strains of Gordonibacter faecihominis, Paraeggerthella hongkongensis, Parvibacter caecicola,Slackia equolifaciens, Slackia faecicanis, and Slackia isoflavoniconvertens.</title>
        <authorList>
            <person name="Danylec N."/>
            <person name="Stoll D.A."/>
            <person name="Dotsch A."/>
            <person name="Huch M."/>
        </authorList>
    </citation>
    <scope>NUCLEOTIDE SEQUENCE [LARGE SCALE GENOMIC DNA]</scope>
    <source>
        <strain evidence="2 3">DSM 18785</strain>
    </source>
</reference>
<dbReference type="InterPro" id="IPR001387">
    <property type="entry name" value="Cro/C1-type_HTH"/>
</dbReference>
<evidence type="ECO:0000313" key="3">
    <source>
        <dbReference type="Proteomes" id="UP000278327"/>
    </source>
</evidence>
<organism evidence="2 3">
    <name type="scientific">Adlercreutzia equolifaciens subsp. celatus DSM 18785</name>
    <dbReference type="NCBI Taxonomy" id="1121021"/>
    <lineage>
        <taxon>Bacteria</taxon>
        <taxon>Bacillati</taxon>
        <taxon>Actinomycetota</taxon>
        <taxon>Coriobacteriia</taxon>
        <taxon>Eggerthellales</taxon>
        <taxon>Eggerthellaceae</taxon>
        <taxon>Adlercreutzia</taxon>
    </lineage>
</organism>
<dbReference type="AlphaFoldDB" id="A0A3N0ATD9"/>
<dbReference type="Proteomes" id="UP000278327">
    <property type="component" value="Unassembled WGS sequence"/>
</dbReference>